<protein>
    <recommendedName>
        <fullName evidence="2">PIN domain-containing protein</fullName>
    </recommendedName>
</protein>
<name>A0A0F9V5H7_9ZZZZ</name>
<evidence type="ECO:0000313" key="1">
    <source>
        <dbReference type="EMBL" id="KKN99254.1"/>
    </source>
</evidence>
<dbReference type="Pfam" id="PF14367">
    <property type="entry name" value="DUF4411"/>
    <property type="match status" value="1"/>
</dbReference>
<gene>
    <name evidence="1" type="ORF">LCGC14_0136980</name>
</gene>
<dbReference type="InterPro" id="IPR016541">
    <property type="entry name" value="UCP008505"/>
</dbReference>
<organism evidence="1">
    <name type="scientific">marine sediment metagenome</name>
    <dbReference type="NCBI Taxonomy" id="412755"/>
    <lineage>
        <taxon>unclassified sequences</taxon>
        <taxon>metagenomes</taxon>
        <taxon>ecological metagenomes</taxon>
    </lineage>
</organism>
<dbReference type="AlphaFoldDB" id="A0A0F9V5H7"/>
<comment type="caution">
    <text evidence="1">The sequence shown here is derived from an EMBL/GenBank/DDBJ whole genome shotgun (WGS) entry which is preliminary data.</text>
</comment>
<dbReference type="EMBL" id="LAZR01000047">
    <property type="protein sequence ID" value="KKN99254.1"/>
    <property type="molecule type" value="Genomic_DNA"/>
</dbReference>
<accession>A0A0F9V5H7</accession>
<reference evidence="1" key="1">
    <citation type="journal article" date="2015" name="Nature">
        <title>Complex archaea that bridge the gap between prokaryotes and eukaryotes.</title>
        <authorList>
            <person name="Spang A."/>
            <person name="Saw J.H."/>
            <person name="Jorgensen S.L."/>
            <person name="Zaremba-Niedzwiedzka K."/>
            <person name="Martijn J."/>
            <person name="Lind A.E."/>
            <person name="van Eijk R."/>
            <person name="Schleper C."/>
            <person name="Guy L."/>
            <person name="Ettema T.J."/>
        </authorList>
    </citation>
    <scope>NUCLEOTIDE SEQUENCE</scope>
</reference>
<sequence>MYLIDANVLIRAHGDFYPIDRVPQFWDWLMEQGQKGNTKIPPEIYDEITAGDDALAQWAKDTDVRTSLFLEETPDPALVQQVVAQGYEGNEPMFTDVDLDKIGRDAFIVAYAIAETGRVVVTKEVSAPSKRRGNRKMPDACNDCGVDWTNDFEMYRLLNFNLSGR</sequence>
<evidence type="ECO:0008006" key="2">
    <source>
        <dbReference type="Google" id="ProtNLM"/>
    </source>
</evidence>
<proteinExistence type="predicted"/>